<protein>
    <recommendedName>
        <fullName evidence="10">Septum formation initiator</fullName>
    </recommendedName>
</protein>
<accession>A0A401FSI6</accession>
<dbReference type="Pfam" id="PF04977">
    <property type="entry name" value="DivIC"/>
    <property type="match status" value="1"/>
</dbReference>
<reference evidence="9" key="1">
    <citation type="submission" date="2017-11" db="EMBL/GenBank/DDBJ databases">
        <authorList>
            <person name="Watanabe M."/>
            <person name="Kojima H."/>
        </authorList>
    </citation>
    <scope>NUCLEOTIDE SEQUENCE [LARGE SCALE GENOMIC DNA]</scope>
    <source>
        <strain evidence="9">Tokyo 01</strain>
    </source>
</reference>
<evidence type="ECO:0000256" key="7">
    <source>
        <dbReference type="SAM" id="Phobius"/>
    </source>
</evidence>
<evidence type="ECO:0000256" key="2">
    <source>
        <dbReference type="ARBA" id="ARBA00022618"/>
    </source>
</evidence>
<sequence>MNPKQNFVFLVSVAAMISMLMFIMFGDNGFSDLSMMKKGRDSLAQKNDALIQTNISLYRNIERLKDDLDYIESVARQELGVISKNEIIFKLAEHRQKGTEQ</sequence>
<evidence type="ECO:0000256" key="5">
    <source>
        <dbReference type="ARBA" id="ARBA00023136"/>
    </source>
</evidence>
<dbReference type="PANTHER" id="PTHR37485">
    <property type="entry name" value="CELL DIVISION PROTEIN FTSB"/>
    <property type="match status" value="1"/>
</dbReference>
<dbReference type="PANTHER" id="PTHR37485:SF1">
    <property type="entry name" value="CELL DIVISION PROTEIN FTSB"/>
    <property type="match status" value="1"/>
</dbReference>
<keyword evidence="1" id="KW-1003">Cell membrane</keyword>
<keyword evidence="6" id="KW-0131">Cell cycle</keyword>
<comment type="caution">
    <text evidence="8">The sequence shown here is derived from an EMBL/GenBank/DDBJ whole genome shotgun (WGS) entry which is preliminary data.</text>
</comment>
<dbReference type="InterPro" id="IPR007060">
    <property type="entry name" value="FtsL/DivIC"/>
</dbReference>
<evidence type="ECO:0008006" key="10">
    <source>
        <dbReference type="Google" id="ProtNLM"/>
    </source>
</evidence>
<keyword evidence="5 7" id="KW-0472">Membrane</keyword>
<dbReference type="AlphaFoldDB" id="A0A401FSI6"/>
<reference evidence="9" key="2">
    <citation type="submission" date="2019-01" db="EMBL/GenBank/DDBJ databases">
        <title>Genome sequence of Desulfonema ishimotonii strain Tokyo 01.</title>
        <authorList>
            <person name="Fukui M."/>
        </authorList>
    </citation>
    <scope>NUCLEOTIDE SEQUENCE [LARGE SCALE GENOMIC DNA]</scope>
    <source>
        <strain evidence="9">Tokyo 01</strain>
    </source>
</reference>
<dbReference type="Proteomes" id="UP000288096">
    <property type="component" value="Unassembled WGS sequence"/>
</dbReference>
<keyword evidence="9" id="KW-1185">Reference proteome</keyword>
<evidence type="ECO:0000313" key="8">
    <source>
        <dbReference type="EMBL" id="GBC59918.1"/>
    </source>
</evidence>
<dbReference type="InterPro" id="IPR023081">
    <property type="entry name" value="Cell_div_FtsB"/>
</dbReference>
<dbReference type="GO" id="GO:0043093">
    <property type="term" value="P:FtsZ-dependent cytokinesis"/>
    <property type="evidence" value="ECO:0007669"/>
    <property type="project" value="TreeGrafter"/>
</dbReference>
<organism evidence="8 9">
    <name type="scientific">Desulfonema ishimotonii</name>
    <dbReference type="NCBI Taxonomy" id="45657"/>
    <lineage>
        <taxon>Bacteria</taxon>
        <taxon>Pseudomonadati</taxon>
        <taxon>Thermodesulfobacteriota</taxon>
        <taxon>Desulfobacteria</taxon>
        <taxon>Desulfobacterales</taxon>
        <taxon>Desulfococcaceae</taxon>
        <taxon>Desulfonema</taxon>
    </lineage>
</organism>
<keyword evidence="3 7" id="KW-0812">Transmembrane</keyword>
<evidence type="ECO:0000256" key="1">
    <source>
        <dbReference type="ARBA" id="ARBA00022475"/>
    </source>
</evidence>
<feature type="transmembrane region" description="Helical" evidence="7">
    <location>
        <begin position="6"/>
        <end position="30"/>
    </location>
</feature>
<gene>
    <name evidence="8" type="ORF">DENIS_0860</name>
</gene>
<proteinExistence type="predicted"/>
<keyword evidence="2" id="KW-0132">Cell division</keyword>
<evidence type="ECO:0000256" key="4">
    <source>
        <dbReference type="ARBA" id="ARBA00022989"/>
    </source>
</evidence>
<evidence type="ECO:0000313" key="9">
    <source>
        <dbReference type="Proteomes" id="UP000288096"/>
    </source>
</evidence>
<name>A0A401FSI6_9BACT</name>
<evidence type="ECO:0000256" key="6">
    <source>
        <dbReference type="ARBA" id="ARBA00023306"/>
    </source>
</evidence>
<dbReference type="EMBL" id="BEXT01000001">
    <property type="protein sequence ID" value="GBC59918.1"/>
    <property type="molecule type" value="Genomic_DNA"/>
</dbReference>
<keyword evidence="4 7" id="KW-1133">Transmembrane helix</keyword>
<dbReference type="GO" id="GO:0030428">
    <property type="term" value="C:cell septum"/>
    <property type="evidence" value="ECO:0007669"/>
    <property type="project" value="TreeGrafter"/>
</dbReference>
<evidence type="ECO:0000256" key="3">
    <source>
        <dbReference type="ARBA" id="ARBA00022692"/>
    </source>
</evidence>